<dbReference type="SUPFAM" id="SSF57701">
    <property type="entry name" value="Zn2/Cys6 DNA-binding domain"/>
    <property type="match status" value="1"/>
</dbReference>
<name>A0ABR3X4I4_9PEZI</name>
<dbReference type="Proteomes" id="UP001586593">
    <property type="component" value="Unassembled WGS sequence"/>
</dbReference>
<reference evidence="4 5" key="1">
    <citation type="journal article" date="2024" name="Commun. Biol.">
        <title>Comparative genomic analysis of thermophilic fungi reveals convergent evolutionary adaptations and gene losses.</title>
        <authorList>
            <person name="Steindorff A.S."/>
            <person name="Aguilar-Pontes M.V."/>
            <person name="Robinson A.J."/>
            <person name="Andreopoulos B."/>
            <person name="LaButti K."/>
            <person name="Kuo A."/>
            <person name="Mondo S."/>
            <person name="Riley R."/>
            <person name="Otillar R."/>
            <person name="Haridas S."/>
            <person name="Lipzen A."/>
            <person name="Grimwood J."/>
            <person name="Schmutz J."/>
            <person name="Clum A."/>
            <person name="Reid I.D."/>
            <person name="Moisan M.C."/>
            <person name="Butler G."/>
            <person name="Nguyen T.T.M."/>
            <person name="Dewar K."/>
            <person name="Conant G."/>
            <person name="Drula E."/>
            <person name="Henrissat B."/>
            <person name="Hansel C."/>
            <person name="Singer S."/>
            <person name="Hutchinson M.I."/>
            <person name="de Vries R.P."/>
            <person name="Natvig D.O."/>
            <person name="Powell A.J."/>
            <person name="Tsang A."/>
            <person name="Grigoriev I.V."/>
        </authorList>
    </citation>
    <scope>NUCLEOTIDE SEQUENCE [LARGE SCALE GENOMIC DNA]</scope>
    <source>
        <strain evidence="4 5">ATCC 24622</strain>
    </source>
</reference>
<evidence type="ECO:0000259" key="3">
    <source>
        <dbReference type="PROSITE" id="PS50048"/>
    </source>
</evidence>
<dbReference type="EMBL" id="JAZHXJ010000166">
    <property type="protein sequence ID" value="KAL1870827.1"/>
    <property type="molecule type" value="Genomic_DNA"/>
</dbReference>
<accession>A0ABR3X4I4</accession>
<evidence type="ECO:0000256" key="1">
    <source>
        <dbReference type="ARBA" id="ARBA00023242"/>
    </source>
</evidence>
<feature type="compositionally biased region" description="Polar residues" evidence="2">
    <location>
        <begin position="247"/>
        <end position="263"/>
    </location>
</feature>
<keyword evidence="5" id="KW-1185">Reference proteome</keyword>
<feature type="compositionally biased region" description="Basic and acidic residues" evidence="2">
    <location>
        <begin position="199"/>
        <end position="214"/>
    </location>
</feature>
<dbReference type="PROSITE" id="PS50048">
    <property type="entry name" value="ZN2_CY6_FUNGAL_2"/>
    <property type="match status" value="1"/>
</dbReference>
<dbReference type="PROSITE" id="PS00463">
    <property type="entry name" value="ZN2_CY6_FUNGAL_1"/>
    <property type="match status" value="1"/>
</dbReference>
<feature type="compositionally biased region" description="Polar residues" evidence="2">
    <location>
        <begin position="216"/>
        <end position="225"/>
    </location>
</feature>
<dbReference type="InterPro" id="IPR001138">
    <property type="entry name" value="Zn2Cys6_DnaBD"/>
</dbReference>
<protein>
    <recommendedName>
        <fullName evidence="3">Zn(2)-C6 fungal-type domain-containing protein</fullName>
    </recommendedName>
</protein>
<evidence type="ECO:0000313" key="5">
    <source>
        <dbReference type="Proteomes" id="UP001586593"/>
    </source>
</evidence>
<evidence type="ECO:0000256" key="2">
    <source>
        <dbReference type="SAM" id="MobiDB-lite"/>
    </source>
</evidence>
<feature type="region of interest" description="Disordered" evidence="2">
    <location>
        <begin position="194"/>
        <end position="225"/>
    </location>
</feature>
<comment type="caution">
    <text evidence="4">The sequence shown here is derived from an EMBL/GenBank/DDBJ whole genome shotgun (WGS) entry which is preliminary data.</text>
</comment>
<proteinExistence type="predicted"/>
<keyword evidence="1" id="KW-0539">Nucleus</keyword>
<dbReference type="PANTHER" id="PTHR37534">
    <property type="entry name" value="TRANSCRIPTIONAL ACTIVATOR PROTEIN UGA3"/>
    <property type="match status" value="1"/>
</dbReference>
<dbReference type="Pfam" id="PF00172">
    <property type="entry name" value="Zn_clus"/>
    <property type="match status" value="1"/>
</dbReference>
<evidence type="ECO:0000313" key="4">
    <source>
        <dbReference type="EMBL" id="KAL1870827.1"/>
    </source>
</evidence>
<dbReference type="SMART" id="SM00066">
    <property type="entry name" value="GAL4"/>
    <property type="match status" value="1"/>
</dbReference>
<sequence length="712" mass="79472">MVISGPFAQGRRARCKNAGAPDITRCGTPPPIRCSEACIHWVLHVSRGIIRPRGPGPCPKGGSGTCNFLSSPKFLKDSGLHLAPRPSSRPQPNMGRMDPRKACLNCRQRHLRCDRELPSCRRCRLANLVCDHRVVHSFRNVSFAGHGEHQQQSDRDGSSVASPSSADGHWPGLSRVHTVPRIIDETESVVEAYRAQKSPAREEVGHRNKPRGERTPPSSLSPSATYFFNNPPSIIGLPLAAGVHHVSSPSAATGSELPSSSSDVAHPGQSPPRAISDTLIADVYDLDFPPEDHVAPLPSDETLPTHTTPTITHPREAYLLKYFTQTWGPIFDCLDADLTFTRSVLHIALTSFQPLFWAILATSALQLSRVSNYPFSAAKYYRSQCSKSLMPILLRSTQPGASEENLFATYVMLRNYEQMTENLSEKNTETLFTAALAIAANPSETFSDEMDLGRAAFWVHLRQDIHVALLLEVPINTDYPPCLHRERIIENLDWITTQKVPARQETIDCAWANRMSVLLVDIINYCFQKGPRNVEEWISLRSRLDHWSVAKPKKFQPYYERAAAPSEGRVFPEIWISSDCHVLAWLFYHTGTLLLKAYPPDSDTAPFRGQKKSGPPGLSFLESREEILIHARAICGIAITNPNAQALIVVCHIVTVSAVFFTSEAERNETLNLVQLAHKVTGHPKHDVEKKLRKRWEMIEEARTPDHLLRAR</sequence>
<feature type="domain" description="Zn(2)-C6 fungal-type" evidence="3">
    <location>
        <begin position="102"/>
        <end position="132"/>
    </location>
</feature>
<organism evidence="4 5">
    <name type="scientific">Phialemonium thermophilum</name>
    <dbReference type="NCBI Taxonomy" id="223376"/>
    <lineage>
        <taxon>Eukaryota</taxon>
        <taxon>Fungi</taxon>
        <taxon>Dikarya</taxon>
        <taxon>Ascomycota</taxon>
        <taxon>Pezizomycotina</taxon>
        <taxon>Sordariomycetes</taxon>
        <taxon>Sordariomycetidae</taxon>
        <taxon>Cephalothecales</taxon>
        <taxon>Cephalothecaceae</taxon>
        <taxon>Phialemonium</taxon>
    </lineage>
</organism>
<gene>
    <name evidence="4" type="ORF">VTK73DRAFT_2384</name>
</gene>
<feature type="region of interest" description="Disordered" evidence="2">
    <location>
        <begin position="145"/>
        <end position="173"/>
    </location>
</feature>
<dbReference type="CDD" id="cd00067">
    <property type="entry name" value="GAL4"/>
    <property type="match status" value="1"/>
</dbReference>
<dbReference type="PANTHER" id="PTHR37534:SF2">
    <property type="entry name" value="N-ACETYLTRANSFERASE DOMAIN-CONTAINING PROTEIN"/>
    <property type="match status" value="1"/>
</dbReference>
<dbReference type="InterPro" id="IPR036864">
    <property type="entry name" value="Zn2-C6_fun-type_DNA-bd_sf"/>
</dbReference>
<feature type="region of interest" description="Disordered" evidence="2">
    <location>
        <begin position="247"/>
        <end position="272"/>
    </location>
</feature>
<feature type="region of interest" description="Disordered" evidence="2">
    <location>
        <begin position="79"/>
        <end position="98"/>
    </location>
</feature>
<feature type="compositionally biased region" description="Basic and acidic residues" evidence="2">
    <location>
        <begin position="146"/>
        <end position="157"/>
    </location>
</feature>
<dbReference type="Gene3D" id="4.10.240.10">
    <property type="entry name" value="Zn(2)-C6 fungal-type DNA-binding domain"/>
    <property type="match status" value="1"/>
</dbReference>